<feature type="chain" id="PRO_5038598006" description="DUF4595 domain-containing protein" evidence="1">
    <location>
        <begin position="22"/>
        <end position="286"/>
    </location>
</feature>
<comment type="caution">
    <text evidence="2">The sequence shown here is derived from an EMBL/GenBank/DDBJ whole genome shotgun (WGS) entry which is preliminary data.</text>
</comment>
<sequence length="286" mass="32261">MRNRFVAKGSMTVFLAVLLLAVSGCTSNRNVSSQTSTQVESTETESQYVPQEKAIITPIEPNEEFSVSDSTGMLKVKEEDDYSVTVILEFNYQLYGVEKSCWAVTSSYLIERGDDAYIFLTCHYENSYGRTYLYKVEDGQLEAADALNMIFFEPFTNVDQLNMATTVNSIGTYEGHKTYRIENDKFVTDDEVYIFNTIGDESKSSLTVIKDLPAKIAGKETTLTPGTVIHPYGQDEDTFFFETDDGRMGQFQYEHIGQDKIDTYGYEYGIGGHSANDYFEMVPYSG</sequence>
<organism evidence="2 3">
    <name type="scientific">Agathobacter ruminis</name>
    <dbReference type="NCBI Taxonomy" id="1712665"/>
    <lineage>
        <taxon>Bacteria</taxon>
        <taxon>Bacillati</taxon>
        <taxon>Bacillota</taxon>
        <taxon>Clostridia</taxon>
        <taxon>Lachnospirales</taxon>
        <taxon>Lachnospiraceae</taxon>
        <taxon>Agathobacter</taxon>
    </lineage>
</organism>
<evidence type="ECO:0008006" key="4">
    <source>
        <dbReference type="Google" id="ProtNLM"/>
    </source>
</evidence>
<dbReference type="EMBL" id="PDYG01000127">
    <property type="protein sequence ID" value="PHU36691.1"/>
    <property type="molecule type" value="Genomic_DNA"/>
</dbReference>
<name>A0A2G3E0E9_9FIRM</name>
<accession>A0A2G3E0E9</accession>
<gene>
    <name evidence="2" type="ORF">CSX02_11695</name>
</gene>
<dbReference type="AlphaFoldDB" id="A0A2G3E0E9"/>
<evidence type="ECO:0000313" key="3">
    <source>
        <dbReference type="Proteomes" id="UP000224563"/>
    </source>
</evidence>
<dbReference type="Proteomes" id="UP000224563">
    <property type="component" value="Unassembled WGS sequence"/>
</dbReference>
<reference evidence="2 3" key="2">
    <citation type="submission" date="2017-10" db="EMBL/GenBank/DDBJ databases">
        <authorList>
            <person name="Banno H."/>
            <person name="Chua N.-H."/>
        </authorList>
    </citation>
    <scope>NUCLEOTIDE SEQUENCE [LARGE SCALE GENOMIC DNA]</scope>
    <source>
        <strain evidence="2 3">JK623</strain>
    </source>
</reference>
<keyword evidence="1" id="KW-0732">Signal</keyword>
<proteinExistence type="predicted"/>
<keyword evidence="3" id="KW-1185">Reference proteome</keyword>
<dbReference type="PROSITE" id="PS51257">
    <property type="entry name" value="PROKAR_LIPOPROTEIN"/>
    <property type="match status" value="1"/>
</dbReference>
<evidence type="ECO:0000313" key="2">
    <source>
        <dbReference type="EMBL" id="PHU36691.1"/>
    </source>
</evidence>
<dbReference type="RefSeq" id="WP_099386806.1">
    <property type="nucleotide sequence ID" value="NZ_JANSWH010000026.1"/>
</dbReference>
<protein>
    <recommendedName>
        <fullName evidence="4">DUF4595 domain-containing protein</fullName>
    </recommendedName>
</protein>
<evidence type="ECO:0000256" key="1">
    <source>
        <dbReference type="SAM" id="SignalP"/>
    </source>
</evidence>
<feature type="signal peptide" evidence="1">
    <location>
        <begin position="1"/>
        <end position="21"/>
    </location>
</feature>
<reference evidence="2 3" key="1">
    <citation type="submission" date="2017-10" db="EMBL/GenBank/DDBJ databases">
        <title>Resolving the taxonomy of Roseburia spp., Eubacterium rectale and Agathobacter spp. through phylogenomic analysis.</title>
        <authorList>
            <person name="Sheridan P.O."/>
            <person name="Walker A.W."/>
            <person name="Duncan S.H."/>
            <person name="Scott K.P."/>
            <person name="Toole P.W.O."/>
            <person name="Luis P."/>
            <person name="Flint H.J."/>
        </authorList>
    </citation>
    <scope>NUCLEOTIDE SEQUENCE [LARGE SCALE GENOMIC DNA]</scope>
    <source>
        <strain evidence="2 3">JK623</strain>
    </source>
</reference>